<dbReference type="InterPro" id="IPR011576">
    <property type="entry name" value="Pyridox_Oxase_N"/>
</dbReference>
<dbReference type="Gene3D" id="2.30.110.10">
    <property type="entry name" value="Electron Transport, Fmn-binding Protein, Chain A"/>
    <property type="match status" value="1"/>
</dbReference>
<gene>
    <name evidence="2" type="ORF">ACFPCV_26000</name>
</gene>
<evidence type="ECO:0000313" key="2">
    <source>
        <dbReference type="EMBL" id="MFC4856963.1"/>
    </source>
</evidence>
<keyword evidence="3" id="KW-1185">Reference proteome</keyword>
<evidence type="ECO:0000313" key="3">
    <source>
        <dbReference type="Proteomes" id="UP001595859"/>
    </source>
</evidence>
<protein>
    <submittedName>
        <fullName evidence="2">Pyridoxamine 5'-phosphate oxidase family protein</fullName>
    </submittedName>
</protein>
<dbReference type="EMBL" id="JBHSIS010000017">
    <property type="protein sequence ID" value="MFC4856963.1"/>
    <property type="molecule type" value="Genomic_DNA"/>
</dbReference>
<organism evidence="2 3">
    <name type="scientific">Actinophytocola glycyrrhizae</name>
    <dbReference type="NCBI Taxonomy" id="2044873"/>
    <lineage>
        <taxon>Bacteria</taxon>
        <taxon>Bacillati</taxon>
        <taxon>Actinomycetota</taxon>
        <taxon>Actinomycetes</taxon>
        <taxon>Pseudonocardiales</taxon>
        <taxon>Pseudonocardiaceae</taxon>
    </lineage>
</organism>
<accession>A0ABV9S7Y9</accession>
<dbReference type="SUPFAM" id="SSF50475">
    <property type="entry name" value="FMN-binding split barrel"/>
    <property type="match status" value="1"/>
</dbReference>
<feature type="domain" description="Pyridoxamine 5'-phosphate oxidase N-terminal" evidence="1">
    <location>
        <begin position="9"/>
        <end position="101"/>
    </location>
</feature>
<reference evidence="3" key="1">
    <citation type="journal article" date="2019" name="Int. J. Syst. Evol. Microbiol.">
        <title>The Global Catalogue of Microorganisms (GCM) 10K type strain sequencing project: providing services to taxonomists for standard genome sequencing and annotation.</title>
        <authorList>
            <consortium name="The Broad Institute Genomics Platform"/>
            <consortium name="The Broad Institute Genome Sequencing Center for Infectious Disease"/>
            <person name="Wu L."/>
            <person name="Ma J."/>
        </authorList>
    </citation>
    <scope>NUCLEOTIDE SEQUENCE [LARGE SCALE GENOMIC DNA]</scope>
    <source>
        <strain evidence="3">ZS-22-S1</strain>
    </source>
</reference>
<dbReference type="RefSeq" id="WP_378058956.1">
    <property type="nucleotide sequence ID" value="NZ_JBHSIS010000017.1"/>
</dbReference>
<sequence>MTVSLATRTRRLLDEARYLSLATVSTNEQPWSAVLQYAWLADPLRFLFGSAVQSRHSNDIATRPLVSGSLFVAGGELMAVDGAQFTGVCRELTTAEVQRYHGTFYDAVLPDARDRAEWTLPPSALVAPAPHRLYLVEVEQWWLVDTRTWAEDRIDRRVEVPLTELTGFQPTDAMP</sequence>
<dbReference type="InterPro" id="IPR012349">
    <property type="entry name" value="Split_barrel_FMN-bd"/>
</dbReference>
<comment type="caution">
    <text evidence="2">The sequence shown here is derived from an EMBL/GenBank/DDBJ whole genome shotgun (WGS) entry which is preliminary data.</text>
</comment>
<proteinExistence type="predicted"/>
<dbReference type="Pfam" id="PF01243">
    <property type="entry name" value="PNPOx_N"/>
    <property type="match status" value="1"/>
</dbReference>
<dbReference type="Proteomes" id="UP001595859">
    <property type="component" value="Unassembled WGS sequence"/>
</dbReference>
<evidence type="ECO:0000259" key="1">
    <source>
        <dbReference type="Pfam" id="PF01243"/>
    </source>
</evidence>
<name>A0ABV9S7Y9_9PSEU</name>